<name>A0AAW7X7Y9_9GAMM</name>
<dbReference type="AlphaFoldDB" id="A0AAW7X7Y9"/>
<evidence type="ECO:0000313" key="1">
    <source>
        <dbReference type="EMBL" id="MDO6422592.1"/>
    </source>
</evidence>
<gene>
    <name evidence="1" type="ORF">Q4521_08915</name>
</gene>
<accession>A0AAW7X7Y9</accession>
<dbReference type="Proteomes" id="UP001169760">
    <property type="component" value="Unassembled WGS sequence"/>
</dbReference>
<proteinExistence type="predicted"/>
<dbReference type="EMBL" id="JAUOPB010000006">
    <property type="protein sequence ID" value="MDO6422592.1"/>
    <property type="molecule type" value="Genomic_DNA"/>
</dbReference>
<sequence length="196" mass="22458">MAQRTWDFYGPAFFGKQGFLTMSASIDSPEETSLNSSLFHPRAFEQTIADYLNTCYGSHVYSFGQHWLVPSQWQPITNFESACVKFNAITRLDSNNYDLYLITALSDTKLFTIRFGLHWNHIENNTSMKPEHYHDISAMEQLCQDIITSLDIKLSETALTQQKIALNELDDYSLTKEFLPLKFESKSGLIPPASCY</sequence>
<evidence type="ECO:0000313" key="2">
    <source>
        <dbReference type="Proteomes" id="UP001169760"/>
    </source>
</evidence>
<protein>
    <submittedName>
        <fullName evidence="1">Uncharacterized protein</fullName>
    </submittedName>
</protein>
<organism evidence="1 2">
    <name type="scientific">Saccharophagus degradans</name>
    <dbReference type="NCBI Taxonomy" id="86304"/>
    <lineage>
        <taxon>Bacteria</taxon>
        <taxon>Pseudomonadati</taxon>
        <taxon>Pseudomonadota</taxon>
        <taxon>Gammaproteobacteria</taxon>
        <taxon>Cellvibrionales</taxon>
        <taxon>Cellvibrionaceae</taxon>
        <taxon>Saccharophagus</taxon>
    </lineage>
</organism>
<reference evidence="1" key="1">
    <citation type="submission" date="2023-07" db="EMBL/GenBank/DDBJ databases">
        <title>Genome content predicts the carbon catabolic preferences of heterotrophic bacteria.</title>
        <authorList>
            <person name="Gralka M."/>
        </authorList>
    </citation>
    <scope>NUCLEOTIDE SEQUENCE</scope>
    <source>
        <strain evidence="1">I3M17_2</strain>
    </source>
</reference>
<dbReference type="RefSeq" id="WP_216064863.1">
    <property type="nucleotide sequence ID" value="NZ_CP123764.1"/>
</dbReference>
<comment type="caution">
    <text evidence="1">The sequence shown here is derived from an EMBL/GenBank/DDBJ whole genome shotgun (WGS) entry which is preliminary data.</text>
</comment>